<keyword evidence="2" id="KW-0472">Membrane</keyword>
<dbReference type="InterPro" id="IPR035439">
    <property type="entry name" value="UPF0145_dom_sf"/>
</dbReference>
<protein>
    <submittedName>
        <fullName evidence="3">Uncharacterized protein</fullName>
    </submittedName>
</protein>
<feature type="region of interest" description="Disordered" evidence="1">
    <location>
        <begin position="1"/>
        <end position="29"/>
    </location>
</feature>
<evidence type="ECO:0000256" key="1">
    <source>
        <dbReference type="SAM" id="MobiDB-lite"/>
    </source>
</evidence>
<proteinExistence type="predicted"/>
<sequence>MDYEGGSDKINDKNNGKFQKEGYTEDKILKSPVNGGGKFKTSKGAIPFTPPEDVKLYHYNIKKPFKSFKKIYARSDNSLESDAAINDINEKLKEKASDLGANAIINVGYEKGILTLFRGIRGIGQAVYIKDLENIEKTYPSGNTFLLIYGFFWLIIGLLDFYNYYKLFLVLIGLSMIIYCVFARRDYITKTFLLAFLGIIVIGGLIGGNYILKNGIQLSSFGFYLGTGVFTALLISFVYPYLRKRS</sequence>
<comment type="caution">
    <text evidence="3">The sequence shown here is derived from an EMBL/GenBank/DDBJ whole genome shotgun (WGS) entry which is preliminary data.</text>
</comment>
<keyword evidence="2" id="KW-0812">Transmembrane</keyword>
<dbReference type="Proteomes" id="UP000217784">
    <property type="component" value="Unassembled WGS sequence"/>
</dbReference>
<evidence type="ECO:0000256" key="2">
    <source>
        <dbReference type="SAM" id="Phobius"/>
    </source>
</evidence>
<name>A0A2A2H6A1_METBR</name>
<keyword evidence="2" id="KW-1133">Transmembrane helix</keyword>
<evidence type="ECO:0000313" key="4">
    <source>
        <dbReference type="Proteomes" id="UP000217784"/>
    </source>
</evidence>
<keyword evidence="4" id="KW-1185">Reference proteome</keyword>
<dbReference type="AlphaFoldDB" id="A0A2A2H6A1"/>
<accession>A0A2A2H6A1</accession>
<organism evidence="3 4">
    <name type="scientific">Methanobacterium bryantii</name>
    <dbReference type="NCBI Taxonomy" id="2161"/>
    <lineage>
        <taxon>Archaea</taxon>
        <taxon>Methanobacteriati</taxon>
        <taxon>Methanobacteriota</taxon>
        <taxon>Methanomada group</taxon>
        <taxon>Methanobacteria</taxon>
        <taxon>Methanobacteriales</taxon>
        <taxon>Methanobacteriaceae</taxon>
        <taxon>Methanobacterium</taxon>
    </lineage>
</organism>
<reference evidence="3 4" key="1">
    <citation type="journal article" date="2017" name="BMC Genomics">
        <title>Genomic analysis of methanogenic archaea reveals a shift towards energy conservation.</title>
        <authorList>
            <person name="Gilmore S.P."/>
            <person name="Henske J.K."/>
            <person name="Sexton J.A."/>
            <person name="Solomon K.V."/>
            <person name="Seppala S."/>
            <person name="Yoo J.I."/>
            <person name="Huyett L.M."/>
            <person name="Pressman A."/>
            <person name="Cogan J.Z."/>
            <person name="Kivenson V."/>
            <person name="Peng X."/>
            <person name="Tan Y."/>
            <person name="Valentine D.L."/>
            <person name="O'Malley M.A."/>
        </authorList>
    </citation>
    <scope>NUCLEOTIDE SEQUENCE [LARGE SCALE GENOMIC DNA]</scope>
    <source>
        <strain evidence="3 4">M.o.H.</strain>
    </source>
</reference>
<feature type="transmembrane region" description="Helical" evidence="2">
    <location>
        <begin position="191"/>
        <end position="211"/>
    </location>
</feature>
<feature type="transmembrane region" description="Helical" evidence="2">
    <location>
        <begin position="223"/>
        <end position="242"/>
    </location>
</feature>
<dbReference type="RefSeq" id="WP_069585528.1">
    <property type="nucleotide sequence ID" value="NZ_LMVM01000012.1"/>
</dbReference>
<gene>
    <name evidence="3" type="ORF">ASJ80_11070</name>
</gene>
<dbReference type="EMBL" id="LMVM01000012">
    <property type="protein sequence ID" value="PAV04844.1"/>
    <property type="molecule type" value="Genomic_DNA"/>
</dbReference>
<dbReference type="SUPFAM" id="SSF117782">
    <property type="entry name" value="YbjQ-like"/>
    <property type="match status" value="1"/>
</dbReference>
<feature type="transmembrane region" description="Helical" evidence="2">
    <location>
        <begin position="164"/>
        <end position="182"/>
    </location>
</feature>
<feature type="transmembrane region" description="Helical" evidence="2">
    <location>
        <begin position="139"/>
        <end position="158"/>
    </location>
</feature>
<evidence type="ECO:0000313" key="3">
    <source>
        <dbReference type="EMBL" id="PAV04844.1"/>
    </source>
</evidence>